<dbReference type="PANTHER" id="PTHR11640">
    <property type="entry name" value="NEPHRIN"/>
    <property type="match status" value="1"/>
</dbReference>
<dbReference type="WBParaSite" id="TCONS_00016685.p1">
    <property type="protein sequence ID" value="TCONS_00016685.p1"/>
    <property type="gene ID" value="XLOC_011331"/>
</dbReference>
<evidence type="ECO:0000259" key="8">
    <source>
        <dbReference type="PROSITE" id="PS50835"/>
    </source>
</evidence>
<dbReference type="GO" id="GO:0005911">
    <property type="term" value="C:cell-cell junction"/>
    <property type="evidence" value="ECO:0007669"/>
    <property type="project" value="TreeGrafter"/>
</dbReference>
<feature type="transmembrane region" description="Helical" evidence="6">
    <location>
        <begin position="569"/>
        <end position="594"/>
    </location>
</feature>
<keyword evidence="6" id="KW-0812">Transmembrane</keyword>
<keyword evidence="4" id="KW-0325">Glycoprotein</keyword>
<dbReference type="GO" id="GO:0050839">
    <property type="term" value="F:cell adhesion molecule binding"/>
    <property type="evidence" value="ECO:0007669"/>
    <property type="project" value="TreeGrafter"/>
</dbReference>
<dbReference type="InterPro" id="IPR003598">
    <property type="entry name" value="Ig_sub2"/>
</dbReference>
<keyword evidence="7" id="KW-0732">Signal</keyword>
<dbReference type="SMART" id="SM00408">
    <property type="entry name" value="IGc2"/>
    <property type="match status" value="4"/>
</dbReference>
<dbReference type="InterPro" id="IPR036179">
    <property type="entry name" value="Ig-like_dom_sf"/>
</dbReference>
<feature type="domain" description="Ig-like" evidence="8">
    <location>
        <begin position="442"/>
        <end position="548"/>
    </location>
</feature>
<feature type="domain" description="Ig-like" evidence="8">
    <location>
        <begin position="281"/>
        <end position="365"/>
    </location>
</feature>
<evidence type="ECO:0000313" key="11">
    <source>
        <dbReference type="WBParaSite" id="TCONS_00016685.p1"/>
    </source>
</evidence>
<dbReference type="PROSITE" id="PS50835">
    <property type="entry name" value="IG_LIKE"/>
    <property type="match status" value="4"/>
</dbReference>
<proteinExistence type="predicted"/>
<dbReference type="InterPro" id="IPR013783">
    <property type="entry name" value="Ig-like_fold"/>
</dbReference>
<sequence length="759" mass="86670">MNEVIKMKLFTYFLLLTLFFTNIATQNFYTQEKVQRIVEGPVNTSAYIGDTVILKCRVENQEGTVQWLLEGFGLGTERDLPMFSRYRMVGSPMKGEYDLEITNVTGWDDGFYECQVSSSKQNNNFEKTKPAYLEILKVPEDYGIYDKQNAGKKHKKGDFVFSKEGVPLEETCFVSKTHPAPDIFWAITKSGTLDNILSWIGDDIPDTIYDKYFRNSTIPIQPGKIHSNLTFNNKRHFTQLSKVTTLIDPKFDNMKLTCIILHPTYNDPLLSTVTINLLYKPQVQVVIDSDNDTLKQGDEVRLMCNVNSKPEHSGKYTWYHNNEILKKATKKILYIEHLIPDDHNSRFTCRVSNPLGAGSNTIVLNVQYEPKFISPSQVKIVNQNDMAEFYCETHGNPKPKIYWRRAGDDQIINEGSNFTINNVQKWQTGEYECVAENKGFQPVILSHNLFIEGDLQVRANETIYIDSESTATLSCEFHGYPKPGDIIWTFNNENIITGRPSKRFNVVQIEKNYGVDSKLIIYDVENRDLGNYNCTASTIYTTVRATISLRSHSLMYKVSGLIKKVDFNMLLTLLVIFICIIFLLCGLGFLYCFYINKYKKKKTVYRLANKKHIGDIQVECAAIDDINFASVELLRNERTNSLGALTYNKVYESINQNNPDLDFNDSYGQGSYQSGYPVTFITTDSNSSQATTVLRYDNTNYGNNTTTFCGGDRNDFMNMEPLREIVTPDNESGTPLLNDCVNNNINQRDSPVSRISTHV</sequence>
<name>A0A0K0EB35_STRER</name>
<dbReference type="CDD" id="cd00096">
    <property type="entry name" value="Ig"/>
    <property type="match status" value="1"/>
</dbReference>
<dbReference type="SUPFAM" id="SSF48726">
    <property type="entry name" value="Immunoglobulin"/>
    <property type="match status" value="4"/>
</dbReference>
<dbReference type="Pfam" id="PF13927">
    <property type="entry name" value="Ig_3"/>
    <property type="match status" value="2"/>
</dbReference>
<reference evidence="10" key="1">
    <citation type="submission" date="2015-08" db="UniProtKB">
        <authorList>
            <consortium name="WormBaseParasite"/>
        </authorList>
    </citation>
    <scope>IDENTIFICATION</scope>
</reference>
<dbReference type="GO" id="GO:0005886">
    <property type="term" value="C:plasma membrane"/>
    <property type="evidence" value="ECO:0007669"/>
    <property type="project" value="TreeGrafter"/>
</dbReference>
<keyword evidence="9" id="KW-1185">Reference proteome</keyword>
<dbReference type="WBParaSite" id="SSTP_0000670600.1">
    <property type="protein sequence ID" value="SSTP_0000670600.1"/>
    <property type="gene ID" value="SSTP_0000670600"/>
</dbReference>
<feature type="domain" description="Ig-like" evidence="8">
    <location>
        <begin position="370"/>
        <end position="437"/>
    </location>
</feature>
<accession>A0A0K0EB35</accession>
<dbReference type="STRING" id="6248.A0A0K0EB35"/>
<dbReference type="InterPro" id="IPR051275">
    <property type="entry name" value="Cell_adhesion_signaling"/>
</dbReference>
<protein>
    <submittedName>
        <fullName evidence="11">Ig-like domain-containing protein</fullName>
    </submittedName>
    <submittedName>
        <fullName evidence="10">Nephrin</fullName>
    </submittedName>
</protein>
<dbReference type="InterPro" id="IPR003599">
    <property type="entry name" value="Ig_sub"/>
</dbReference>
<feature type="chain" id="PRO_5005327754" evidence="7">
    <location>
        <begin position="26"/>
        <end position="759"/>
    </location>
</feature>
<evidence type="ECO:0000256" key="6">
    <source>
        <dbReference type="SAM" id="Phobius"/>
    </source>
</evidence>
<dbReference type="GO" id="GO:0098609">
    <property type="term" value="P:cell-cell adhesion"/>
    <property type="evidence" value="ECO:0007669"/>
    <property type="project" value="TreeGrafter"/>
</dbReference>
<evidence type="ECO:0000256" key="2">
    <source>
        <dbReference type="ARBA" id="ARBA00023136"/>
    </source>
</evidence>
<dbReference type="SMART" id="SM00409">
    <property type="entry name" value="IG"/>
    <property type="match status" value="4"/>
</dbReference>
<dbReference type="Pfam" id="PF13895">
    <property type="entry name" value="Ig_2"/>
    <property type="match status" value="1"/>
</dbReference>
<dbReference type="PANTHER" id="PTHR11640:SF31">
    <property type="entry name" value="IRREGULAR CHIASM C-ROUGHEST PROTEIN-RELATED"/>
    <property type="match status" value="1"/>
</dbReference>
<evidence type="ECO:0000256" key="3">
    <source>
        <dbReference type="ARBA" id="ARBA00023157"/>
    </source>
</evidence>
<evidence type="ECO:0000256" key="7">
    <source>
        <dbReference type="SAM" id="SignalP"/>
    </source>
</evidence>
<evidence type="ECO:0000256" key="5">
    <source>
        <dbReference type="ARBA" id="ARBA00023319"/>
    </source>
</evidence>
<evidence type="ECO:0000313" key="10">
    <source>
        <dbReference type="WBParaSite" id="SSTP_0000670600.1"/>
    </source>
</evidence>
<feature type="signal peptide" evidence="7">
    <location>
        <begin position="1"/>
        <end position="25"/>
    </location>
</feature>
<dbReference type="InterPro" id="IPR013151">
    <property type="entry name" value="Immunoglobulin_dom"/>
</dbReference>
<evidence type="ECO:0000256" key="4">
    <source>
        <dbReference type="ARBA" id="ARBA00023180"/>
    </source>
</evidence>
<evidence type="ECO:0000313" key="9">
    <source>
        <dbReference type="Proteomes" id="UP000035681"/>
    </source>
</evidence>
<keyword evidence="6" id="KW-1133">Transmembrane helix</keyword>
<keyword evidence="5" id="KW-0393">Immunoglobulin domain</keyword>
<dbReference type="Proteomes" id="UP000035681">
    <property type="component" value="Unplaced"/>
</dbReference>
<dbReference type="Pfam" id="PF00047">
    <property type="entry name" value="ig"/>
    <property type="match status" value="1"/>
</dbReference>
<keyword evidence="2 6" id="KW-0472">Membrane</keyword>
<evidence type="ECO:0000256" key="1">
    <source>
        <dbReference type="ARBA" id="ARBA00004479"/>
    </source>
</evidence>
<keyword evidence="3" id="KW-1015">Disulfide bond</keyword>
<comment type="subcellular location">
    <subcellularLocation>
        <location evidence="1">Membrane</location>
        <topology evidence="1">Single-pass type I membrane protein</topology>
    </subcellularLocation>
</comment>
<dbReference type="Gene3D" id="2.60.40.10">
    <property type="entry name" value="Immunoglobulins"/>
    <property type="match status" value="5"/>
</dbReference>
<dbReference type="AlphaFoldDB" id="A0A0K0EB35"/>
<organism evidence="10">
    <name type="scientific">Strongyloides stercoralis</name>
    <name type="common">Threadworm</name>
    <dbReference type="NCBI Taxonomy" id="6248"/>
    <lineage>
        <taxon>Eukaryota</taxon>
        <taxon>Metazoa</taxon>
        <taxon>Ecdysozoa</taxon>
        <taxon>Nematoda</taxon>
        <taxon>Chromadorea</taxon>
        <taxon>Rhabditida</taxon>
        <taxon>Tylenchina</taxon>
        <taxon>Panagrolaimomorpha</taxon>
        <taxon>Strongyloidoidea</taxon>
        <taxon>Strongyloididae</taxon>
        <taxon>Strongyloides</taxon>
    </lineage>
</organism>
<feature type="domain" description="Ig-like" evidence="8">
    <location>
        <begin position="35"/>
        <end position="126"/>
    </location>
</feature>
<dbReference type="InterPro" id="IPR007110">
    <property type="entry name" value="Ig-like_dom"/>
</dbReference>